<organism evidence="1 2">
    <name type="scientific">Arabis alpina</name>
    <name type="common">Alpine rock-cress</name>
    <dbReference type="NCBI Taxonomy" id="50452"/>
    <lineage>
        <taxon>Eukaryota</taxon>
        <taxon>Viridiplantae</taxon>
        <taxon>Streptophyta</taxon>
        <taxon>Embryophyta</taxon>
        <taxon>Tracheophyta</taxon>
        <taxon>Spermatophyta</taxon>
        <taxon>Magnoliopsida</taxon>
        <taxon>eudicotyledons</taxon>
        <taxon>Gunneridae</taxon>
        <taxon>Pentapetalae</taxon>
        <taxon>rosids</taxon>
        <taxon>malvids</taxon>
        <taxon>Brassicales</taxon>
        <taxon>Brassicaceae</taxon>
        <taxon>Arabideae</taxon>
        <taxon>Arabis</taxon>
    </lineage>
</organism>
<reference evidence="2" key="1">
    <citation type="journal article" date="2015" name="Nat. Plants">
        <title>Genome expansion of Arabis alpina linked with retrotransposition and reduced symmetric DNA methylation.</title>
        <authorList>
            <person name="Willing E.M."/>
            <person name="Rawat V."/>
            <person name="Mandakova T."/>
            <person name="Maumus F."/>
            <person name="James G.V."/>
            <person name="Nordstroem K.J."/>
            <person name="Becker C."/>
            <person name="Warthmann N."/>
            <person name="Chica C."/>
            <person name="Szarzynska B."/>
            <person name="Zytnicki M."/>
            <person name="Albani M.C."/>
            <person name="Kiefer C."/>
            <person name="Bergonzi S."/>
            <person name="Castaings L."/>
            <person name="Mateos J.L."/>
            <person name="Berns M.C."/>
            <person name="Bujdoso N."/>
            <person name="Piofczyk T."/>
            <person name="de Lorenzo L."/>
            <person name="Barrero-Sicilia C."/>
            <person name="Mateos I."/>
            <person name="Piednoel M."/>
            <person name="Hagmann J."/>
            <person name="Chen-Min-Tao R."/>
            <person name="Iglesias-Fernandez R."/>
            <person name="Schuster S.C."/>
            <person name="Alonso-Blanco C."/>
            <person name="Roudier F."/>
            <person name="Carbonero P."/>
            <person name="Paz-Ares J."/>
            <person name="Davis S.J."/>
            <person name="Pecinka A."/>
            <person name="Quesneville H."/>
            <person name="Colot V."/>
            <person name="Lysak M.A."/>
            <person name="Weigel D."/>
            <person name="Coupland G."/>
            <person name="Schneeberger K."/>
        </authorList>
    </citation>
    <scope>NUCLEOTIDE SEQUENCE [LARGE SCALE GENOMIC DNA]</scope>
    <source>
        <strain evidence="2">cv. Pajares</strain>
    </source>
</reference>
<gene>
    <name evidence="1" type="ordered locus">AALP_Aa5g090400</name>
</gene>
<dbReference type="Gramene" id="KFK34010">
    <property type="protein sequence ID" value="KFK34010"/>
    <property type="gene ID" value="AALP_AA5G090400"/>
</dbReference>
<name>A0A087GVV8_ARAAL</name>
<dbReference type="EMBL" id="CM002873">
    <property type="protein sequence ID" value="KFK34010.1"/>
    <property type="molecule type" value="Genomic_DNA"/>
</dbReference>
<evidence type="ECO:0000313" key="2">
    <source>
        <dbReference type="Proteomes" id="UP000029120"/>
    </source>
</evidence>
<proteinExistence type="predicted"/>
<protein>
    <submittedName>
        <fullName evidence="1">Uncharacterized protein</fullName>
    </submittedName>
</protein>
<evidence type="ECO:0000313" key="1">
    <source>
        <dbReference type="EMBL" id="KFK34010.1"/>
    </source>
</evidence>
<dbReference type="Proteomes" id="UP000029120">
    <property type="component" value="Chromosome 5"/>
</dbReference>
<accession>A0A087GVV8</accession>
<keyword evidence="2" id="KW-1185">Reference proteome</keyword>
<dbReference type="AlphaFoldDB" id="A0A087GVV8"/>
<sequence length="34" mass="3680">MFGLSRFVGGAGASSFESTELLRWLTSLCLSDQI</sequence>